<organism evidence="1 2">
    <name type="scientific">Vibrio ishigakensis</name>
    <dbReference type="NCBI Taxonomy" id="1481914"/>
    <lineage>
        <taxon>Bacteria</taxon>
        <taxon>Pseudomonadati</taxon>
        <taxon>Pseudomonadota</taxon>
        <taxon>Gammaproteobacteria</taxon>
        <taxon>Vibrionales</taxon>
        <taxon>Vibrionaceae</taxon>
        <taxon>Vibrio</taxon>
    </lineage>
</organism>
<dbReference type="EMBL" id="BBSC01000001">
    <property type="protein sequence ID" value="GAM73065.1"/>
    <property type="molecule type" value="Genomic_DNA"/>
</dbReference>
<protein>
    <submittedName>
        <fullName evidence="1">Uncharacterized protein</fullName>
    </submittedName>
</protein>
<name>A0A0B8Q0M9_9VIBR</name>
<reference evidence="1 2" key="1">
    <citation type="submission" date="2015-01" db="EMBL/GenBank/DDBJ databases">
        <title>Vibrio sp. C94 JCM 19241 whole genome shotgun sequence.</title>
        <authorList>
            <person name="Sawabe T."/>
            <person name="Meirelles P."/>
            <person name="Feng G."/>
            <person name="Sayaka M."/>
            <person name="Hattori M."/>
            <person name="Ohkuma M."/>
        </authorList>
    </citation>
    <scope>NUCLEOTIDE SEQUENCE [LARGE SCALE GENOMIC DNA]</scope>
    <source>
        <strain evidence="2">JCM 19241</strain>
    </source>
</reference>
<evidence type="ECO:0000313" key="1">
    <source>
        <dbReference type="EMBL" id="GAM73065.1"/>
    </source>
</evidence>
<dbReference type="Proteomes" id="UP000031666">
    <property type="component" value="Unassembled WGS sequence"/>
</dbReference>
<comment type="caution">
    <text evidence="1">The sequence shown here is derived from an EMBL/GenBank/DDBJ whole genome shotgun (WGS) entry which is preliminary data.</text>
</comment>
<accession>A0A0B8Q0M9</accession>
<evidence type="ECO:0000313" key="2">
    <source>
        <dbReference type="Proteomes" id="UP000031666"/>
    </source>
</evidence>
<gene>
    <name evidence="1" type="ORF">JCM19241_2520</name>
</gene>
<proteinExistence type="predicted"/>
<dbReference type="AlphaFoldDB" id="A0A0B8Q0M9"/>
<reference evidence="1 2" key="2">
    <citation type="submission" date="2015-01" db="EMBL/GenBank/DDBJ databases">
        <authorList>
            <consortium name="NBRP consortium"/>
            <person name="Sawabe T."/>
            <person name="Meirelles P."/>
            <person name="Feng G."/>
            <person name="Sayaka M."/>
            <person name="Hattori M."/>
            <person name="Ohkuma M."/>
        </authorList>
    </citation>
    <scope>NUCLEOTIDE SEQUENCE [LARGE SCALE GENOMIC DNA]</scope>
    <source>
        <strain evidence="2">JCM 19241</strain>
    </source>
</reference>
<sequence length="37" mass="4366">MDGEVLDHIYYRGLELKKQRRQLVTPLIIIHCSQVSL</sequence>